<protein>
    <submittedName>
        <fullName evidence="1">Uncharacterized protein</fullName>
    </submittedName>
</protein>
<keyword evidence="2" id="KW-1185">Reference proteome</keyword>
<organism evidence="1 2">
    <name type="scientific">Leptospirillum ferrodiazotrophum</name>
    <dbReference type="NCBI Taxonomy" id="412449"/>
    <lineage>
        <taxon>Bacteria</taxon>
        <taxon>Pseudomonadati</taxon>
        <taxon>Nitrospirota</taxon>
        <taxon>Nitrospiria</taxon>
        <taxon>Nitrospirales</taxon>
        <taxon>Nitrospiraceae</taxon>
        <taxon>Leptospirillum</taxon>
    </lineage>
</organism>
<proteinExistence type="predicted"/>
<sequence>MVNQNAFLLLYLLPVEGCRQRLGFRRGRILPFPGTPGRSLGGIHLLLHDARTATLTLLPGYGEWEGVRGFWTTSAEPPLPLRYRMVEGGGRRTYLFELSSREGVFLRLSPGWRFPVKKSIPFLDSRGGIVHARCDLGQGFSMVDADVRWPGSLAGLFSSSTRLLALSYASSTVSAKEIVAGKVFDFIPGAVLGQDMREIRSRRVGHVLESEHLTHSK</sequence>
<dbReference type="EMBL" id="GG693851">
    <property type="protein sequence ID" value="EES54043.1"/>
    <property type="molecule type" value="Genomic_DNA"/>
</dbReference>
<name>C6HTS8_9BACT</name>
<evidence type="ECO:0000313" key="1">
    <source>
        <dbReference type="EMBL" id="EES54043.1"/>
    </source>
</evidence>
<accession>C6HTS8</accession>
<dbReference type="AlphaFoldDB" id="C6HTS8"/>
<dbReference type="Proteomes" id="UP000009374">
    <property type="component" value="Unassembled WGS sequence"/>
</dbReference>
<reference evidence="1 2" key="1">
    <citation type="journal article" date="2009" name="Appl. Environ. Microbiol.">
        <title>Community genomic and proteomic analyses of chemoautotrophic iron-oxidizing "Leptospirillum rubarum" (Group II) and "Leptospirillum ferrodiazotrophum" (Group III) bacteria in acid mine drainage biofilms.</title>
        <authorList>
            <person name="Goltsman D.S."/>
            <person name="Denef V.J."/>
            <person name="Singer S.W."/>
            <person name="VerBerkmoes N.C."/>
            <person name="Lefsrud M."/>
            <person name="Mueller R.S."/>
            <person name="Dick G.J."/>
            <person name="Sun C.L."/>
            <person name="Wheeler K.E."/>
            <person name="Zemla A."/>
            <person name="Baker B.J."/>
            <person name="Hauser L."/>
            <person name="Land M."/>
            <person name="Shah M.B."/>
            <person name="Thelen M.P."/>
            <person name="Hettich R.L."/>
            <person name="Banfield J.F."/>
        </authorList>
    </citation>
    <scope>NUCLEOTIDE SEQUENCE [LARGE SCALE GENOMIC DNA]</scope>
</reference>
<gene>
    <name evidence="1" type="ORF">UBAL3_24060059</name>
</gene>
<evidence type="ECO:0000313" key="2">
    <source>
        <dbReference type="Proteomes" id="UP000009374"/>
    </source>
</evidence>